<keyword evidence="3" id="KW-1185">Reference proteome</keyword>
<sequence length="314" mass="34553">MSTTSVNLPIRQLFPCIPYTCFEPPPSGDAPDHSTEPRLQANAGTAFDCAARLGGLRWGEYSSPGDRVVDSFFGLLDSYPSLLELFEAKIAVIEATSLTSDGCMPRITEEEEVQRASCSTTASITEDNFTPTTSGYWVKLRSVQGLRCRSRGDAILQIGRGIDDSSVVVSSIAVEFKRGPVHHTAAKGPPPSGPNSAIPLMPCVYVGSVIRETLFYQHVLPHLPEHLRKHIPQYHGTYRRTNGNGYAMVLENVGKTMNELDFYGSPGELWEIEAAFRELGIIHNDVRAGNVLVRPNNGPLCFVDWGRSYLKLRV</sequence>
<evidence type="ECO:0000313" key="3">
    <source>
        <dbReference type="Proteomes" id="UP000249464"/>
    </source>
</evidence>
<dbReference type="STRING" id="796604.A0A2X0PBI6"/>
<dbReference type="SUPFAM" id="SSF56112">
    <property type="entry name" value="Protein kinase-like (PK-like)"/>
    <property type="match status" value="1"/>
</dbReference>
<feature type="domain" description="Aminoglycoside phosphotransferase" evidence="1">
    <location>
        <begin position="275"/>
        <end position="309"/>
    </location>
</feature>
<dbReference type="AlphaFoldDB" id="A0A2X0PBI6"/>
<gene>
    <name evidence="2" type="primary">BQ5605_C033g11238</name>
    <name evidence="2" type="ORF">BQ5605_C033G11238</name>
</gene>
<dbReference type="EMBL" id="FQNC01000066">
    <property type="protein sequence ID" value="SGZ02963.1"/>
    <property type="molecule type" value="Genomic_DNA"/>
</dbReference>
<dbReference type="Pfam" id="PF01636">
    <property type="entry name" value="APH"/>
    <property type="match status" value="1"/>
</dbReference>
<organism evidence="2 3">
    <name type="scientific">Microbotryum silenes-dioicae</name>
    <dbReference type="NCBI Taxonomy" id="796604"/>
    <lineage>
        <taxon>Eukaryota</taxon>
        <taxon>Fungi</taxon>
        <taxon>Dikarya</taxon>
        <taxon>Basidiomycota</taxon>
        <taxon>Pucciniomycotina</taxon>
        <taxon>Microbotryomycetes</taxon>
        <taxon>Microbotryales</taxon>
        <taxon>Microbotryaceae</taxon>
        <taxon>Microbotryum</taxon>
    </lineage>
</organism>
<protein>
    <submittedName>
        <fullName evidence="2">BQ5605_C033g11238 protein</fullName>
    </submittedName>
</protein>
<dbReference type="InterPro" id="IPR002575">
    <property type="entry name" value="Aminoglycoside_PTrfase"/>
</dbReference>
<proteinExistence type="predicted"/>
<evidence type="ECO:0000313" key="2">
    <source>
        <dbReference type="EMBL" id="SGZ02963.1"/>
    </source>
</evidence>
<reference evidence="2 3" key="1">
    <citation type="submission" date="2016-11" db="EMBL/GenBank/DDBJ databases">
        <authorList>
            <person name="Jaros S."/>
            <person name="Januszkiewicz K."/>
            <person name="Wedrychowicz H."/>
        </authorList>
    </citation>
    <scope>NUCLEOTIDE SEQUENCE [LARGE SCALE GENOMIC DNA]</scope>
</reference>
<name>A0A2X0PBI6_9BASI</name>
<evidence type="ECO:0000259" key="1">
    <source>
        <dbReference type="Pfam" id="PF01636"/>
    </source>
</evidence>
<accession>A0A2X0PBI6</accession>
<dbReference type="InterPro" id="IPR011009">
    <property type="entry name" value="Kinase-like_dom_sf"/>
</dbReference>
<dbReference type="Proteomes" id="UP000249464">
    <property type="component" value="Unassembled WGS sequence"/>
</dbReference>